<sequence>MLNIILGKFLDKNFRGFIQIFQTIKESSQSAYSKVERFIIKKVGNISEIISIFESREYISEEKGVIFSPRGENRAVTLLNKFL</sequence>
<dbReference type="EMBL" id="LAZR01015238">
    <property type="protein sequence ID" value="KKM14049.1"/>
    <property type="molecule type" value="Genomic_DNA"/>
</dbReference>
<name>A0A0F9I329_9ZZZZ</name>
<reference evidence="1" key="1">
    <citation type="journal article" date="2015" name="Nature">
        <title>Complex archaea that bridge the gap between prokaryotes and eukaryotes.</title>
        <authorList>
            <person name="Spang A."/>
            <person name="Saw J.H."/>
            <person name="Jorgensen S.L."/>
            <person name="Zaremba-Niedzwiedzka K."/>
            <person name="Martijn J."/>
            <person name="Lind A.E."/>
            <person name="van Eijk R."/>
            <person name="Schleper C."/>
            <person name="Guy L."/>
            <person name="Ettema T.J."/>
        </authorList>
    </citation>
    <scope>NUCLEOTIDE SEQUENCE</scope>
</reference>
<dbReference type="AlphaFoldDB" id="A0A0F9I329"/>
<gene>
    <name evidence="1" type="ORF">LCGC14_1710080</name>
</gene>
<comment type="caution">
    <text evidence="1">The sequence shown here is derived from an EMBL/GenBank/DDBJ whole genome shotgun (WGS) entry which is preliminary data.</text>
</comment>
<protein>
    <submittedName>
        <fullName evidence="1">Uncharacterized protein</fullName>
    </submittedName>
</protein>
<evidence type="ECO:0000313" key="1">
    <source>
        <dbReference type="EMBL" id="KKM14049.1"/>
    </source>
</evidence>
<proteinExistence type="predicted"/>
<accession>A0A0F9I329</accession>
<organism evidence="1">
    <name type="scientific">marine sediment metagenome</name>
    <dbReference type="NCBI Taxonomy" id="412755"/>
    <lineage>
        <taxon>unclassified sequences</taxon>
        <taxon>metagenomes</taxon>
        <taxon>ecological metagenomes</taxon>
    </lineage>
</organism>